<evidence type="ECO:0000313" key="2">
    <source>
        <dbReference type="Proteomes" id="UP000199116"/>
    </source>
</evidence>
<accession>A0A1I2PRQ6</accession>
<dbReference type="AlphaFoldDB" id="A0A1I2PRQ6"/>
<evidence type="ECO:0000313" key="1">
    <source>
        <dbReference type="EMBL" id="SFG18955.1"/>
    </source>
</evidence>
<dbReference type="EMBL" id="FOOH01000035">
    <property type="protein sequence ID" value="SFG18955.1"/>
    <property type="molecule type" value="Genomic_DNA"/>
</dbReference>
<reference evidence="2" key="1">
    <citation type="submission" date="2016-10" db="EMBL/GenBank/DDBJ databases">
        <authorList>
            <person name="Varghese N."/>
            <person name="Submissions S."/>
        </authorList>
    </citation>
    <scope>NUCLEOTIDE SEQUENCE [LARGE SCALE GENOMIC DNA]</scope>
    <source>
        <strain evidence="2">DSM 23515</strain>
    </source>
</reference>
<gene>
    <name evidence="1" type="ORF">SAMN04488033_13524</name>
</gene>
<protein>
    <submittedName>
        <fullName evidence="1">Uncharacterized protein</fullName>
    </submittedName>
</protein>
<sequence length="74" mass="8714">MRLINLQRTDDAYVAKAEITLKAFGVALGQKSKIYIKKQSENEWREKKTNKKVSSREATHLNKWLSDHQKFVEH</sequence>
<name>A0A1I2PRQ6_9FLAO</name>
<organism evidence="1 2">
    <name type="scientific">Salegentibacter agarivorans</name>
    <dbReference type="NCBI Taxonomy" id="345907"/>
    <lineage>
        <taxon>Bacteria</taxon>
        <taxon>Pseudomonadati</taxon>
        <taxon>Bacteroidota</taxon>
        <taxon>Flavobacteriia</taxon>
        <taxon>Flavobacteriales</taxon>
        <taxon>Flavobacteriaceae</taxon>
        <taxon>Salegentibacter</taxon>
    </lineage>
</organism>
<proteinExistence type="predicted"/>
<dbReference type="Proteomes" id="UP000199116">
    <property type="component" value="Unassembled WGS sequence"/>
</dbReference>
<keyword evidence="2" id="KW-1185">Reference proteome</keyword>
<dbReference type="RefSeq" id="WP_075327157.1">
    <property type="nucleotide sequence ID" value="NZ_FOOH01000035.1"/>
</dbReference>